<dbReference type="AlphaFoldDB" id="A0A397JSE7"/>
<accession>A0A397JSE7</accession>
<comment type="caution">
    <text evidence="1">The sequence shown here is derived from an EMBL/GenBank/DDBJ whole genome shotgun (WGS) entry which is preliminary data.</text>
</comment>
<evidence type="ECO:0000313" key="1">
    <source>
        <dbReference type="EMBL" id="RHZ89838.1"/>
    </source>
</evidence>
<organism evidence="1 2">
    <name type="scientific">Diversispora epigaea</name>
    <dbReference type="NCBI Taxonomy" id="1348612"/>
    <lineage>
        <taxon>Eukaryota</taxon>
        <taxon>Fungi</taxon>
        <taxon>Fungi incertae sedis</taxon>
        <taxon>Mucoromycota</taxon>
        <taxon>Glomeromycotina</taxon>
        <taxon>Glomeromycetes</taxon>
        <taxon>Diversisporales</taxon>
        <taxon>Diversisporaceae</taxon>
        <taxon>Diversispora</taxon>
    </lineage>
</organism>
<proteinExistence type="predicted"/>
<dbReference type="EMBL" id="PQFF01000007">
    <property type="protein sequence ID" value="RHZ89838.1"/>
    <property type="molecule type" value="Genomic_DNA"/>
</dbReference>
<reference evidence="1 2" key="1">
    <citation type="submission" date="2018-08" db="EMBL/GenBank/DDBJ databases">
        <title>Genome and evolution of the arbuscular mycorrhizal fungus Diversispora epigaea (formerly Glomus versiforme) and its bacterial endosymbionts.</title>
        <authorList>
            <person name="Sun X."/>
            <person name="Fei Z."/>
            <person name="Harrison M."/>
        </authorList>
    </citation>
    <scope>NUCLEOTIDE SEQUENCE [LARGE SCALE GENOMIC DNA]</scope>
    <source>
        <strain evidence="1 2">IT104</strain>
    </source>
</reference>
<keyword evidence="2" id="KW-1185">Reference proteome</keyword>
<sequence length="110" mass="13131">MKLIFQKSTEQNLFLILNLIKFDEIIEITKAEPSILITTIITFLFTITNYHHHLLRLIILDHHVHLHYHHHNYPLLDSIPYYSLPSPPSYRNRLIPSEPEPTCYNVMKEE</sequence>
<dbReference type="Proteomes" id="UP000266861">
    <property type="component" value="Unassembled WGS sequence"/>
</dbReference>
<protein>
    <submittedName>
        <fullName evidence="1">Uncharacterized protein</fullName>
    </submittedName>
</protein>
<gene>
    <name evidence="1" type="ORF">Glove_9g290</name>
</gene>
<name>A0A397JSE7_9GLOM</name>
<evidence type="ECO:0000313" key="2">
    <source>
        <dbReference type="Proteomes" id="UP000266861"/>
    </source>
</evidence>